<evidence type="ECO:0000313" key="3">
    <source>
        <dbReference type="Proteomes" id="UP001519289"/>
    </source>
</evidence>
<evidence type="ECO:0000313" key="2">
    <source>
        <dbReference type="EMBL" id="MBP2017809.1"/>
    </source>
</evidence>
<keyword evidence="3" id="KW-1185">Reference proteome</keyword>
<feature type="region of interest" description="Disordered" evidence="1">
    <location>
        <begin position="1"/>
        <end position="31"/>
    </location>
</feature>
<organism evidence="2 3">
    <name type="scientific">Symbiobacterium terraclitae</name>
    <dbReference type="NCBI Taxonomy" id="557451"/>
    <lineage>
        <taxon>Bacteria</taxon>
        <taxon>Bacillati</taxon>
        <taxon>Bacillota</taxon>
        <taxon>Clostridia</taxon>
        <taxon>Eubacteriales</taxon>
        <taxon>Symbiobacteriaceae</taxon>
        <taxon>Symbiobacterium</taxon>
    </lineage>
</organism>
<dbReference type="Proteomes" id="UP001519289">
    <property type="component" value="Unassembled WGS sequence"/>
</dbReference>
<sequence length="184" mass="20857">MKEQPLKAKPPILPFLGMEKAPDGTDDTNHKSKFRDHVAAKVLSMKPVFTDEEIDEMLQGTGTYRDELEQAFEVLYLGQVRTAVFLVGRTLEAVTRQRFRSRRIPGMTVKGKQKLTWNDILETLKKKNIIDKSTYDRMSTVKSDRNVGGHPAAPEAVEQLEGYARQTIEMGIKLIKDILNGKIL</sequence>
<protein>
    <recommendedName>
        <fullName evidence="4">DUF4145 domain-containing protein</fullName>
    </recommendedName>
</protein>
<feature type="compositionally biased region" description="Basic and acidic residues" evidence="1">
    <location>
        <begin position="20"/>
        <end position="31"/>
    </location>
</feature>
<gene>
    <name evidence="2" type="ORF">J2Z79_001194</name>
</gene>
<reference evidence="2 3" key="1">
    <citation type="submission" date="2021-03" db="EMBL/GenBank/DDBJ databases">
        <title>Genomic Encyclopedia of Type Strains, Phase IV (KMG-IV): sequencing the most valuable type-strain genomes for metagenomic binning, comparative biology and taxonomic classification.</title>
        <authorList>
            <person name="Goeker M."/>
        </authorList>
    </citation>
    <scope>NUCLEOTIDE SEQUENCE [LARGE SCALE GENOMIC DNA]</scope>
    <source>
        <strain evidence="2 3">DSM 27138</strain>
    </source>
</reference>
<dbReference type="EMBL" id="JAGGLG010000007">
    <property type="protein sequence ID" value="MBP2017809.1"/>
    <property type="molecule type" value="Genomic_DNA"/>
</dbReference>
<comment type="caution">
    <text evidence="2">The sequence shown here is derived from an EMBL/GenBank/DDBJ whole genome shotgun (WGS) entry which is preliminary data.</text>
</comment>
<dbReference type="RefSeq" id="WP_209465948.1">
    <property type="nucleotide sequence ID" value="NZ_JAGGLG010000007.1"/>
</dbReference>
<evidence type="ECO:0000256" key="1">
    <source>
        <dbReference type="SAM" id="MobiDB-lite"/>
    </source>
</evidence>
<evidence type="ECO:0008006" key="4">
    <source>
        <dbReference type="Google" id="ProtNLM"/>
    </source>
</evidence>
<proteinExistence type="predicted"/>
<name>A0ABS4JTM4_9FIRM</name>
<accession>A0ABS4JTM4</accession>